<dbReference type="GO" id="GO:0015297">
    <property type="term" value="F:antiporter activity"/>
    <property type="evidence" value="ECO:0007669"/>
    <property type="project" value="InterPro"/>
</dbReference>
<keyword evidence="6 8" id="KW-0472">Membrane</keyword>
<feature type="transmembrane region" description="Helical" evidence="8">
    <location>
        <begin position="376"/>
        <end position="398"/>
    </location>
</feature>
<organism evidence="10 11">
    <name type="scientific">Mycena metata</name>
    <dbReference type="NCBI Taxonomy" id="1033252"/>
    <lineage>
        <taxon>Eukaryota</taxon>
        <taxon>Fungi</taxon>
        <taxon>Dikarya</taxon>
        <taxon>Basidiomycota</taxon>
        <taxon>Agaricomycotina</taxon>
        <taxon>Agaricomycetes</taxon>
        <taxon>Agaricomycetidae</taxon>
        <taxon>Agaricales</taxon>
        <taxon>Marasmiineae</taxon>
        <taxon>Mycenaceae</taxon>
        <taxon>Mycena</taxon>
    </lineage>
</organism>
<sequence>MRETMISRAAVEQGGVLSGFNPATFDASDPIKLWVIQVVIIITTTQLLSLGLARIRQPRVIAEVLGGVLLGPSVAGQIPGFTNAIFPAAGMPMLTLTSTIGLVLFLFLVGLEIDVRIIKRNIRASVAISVAGLIIPLGLGAALGLGVYRQFIDPGVNLGFFLLFSAVAIGITAFPVLCRILTELKLLDTTVGVVTLAAGIGNDVVGWTLLALTVALVNASSGLTALYVLLTSAGFVIFLLYPGRLAYAWLAKRTGSLEAGSPTLFMMTVTLLTIFLCAFFTDIIGVHPIFGGFLAGLLIPHENGYAISLVEKLEDLVSIVFLPIYFTLSGLKTNLGLLNTGITWAYIALICLVAFTSKFFACSITAYASGFKWREAGAIGALMSCKGLVELIVLNIGLEANILDPRTFSMFVLHALVLTFITTPLTILFYPVKYHTHEGLIIAKQGDLDRESDPASDRQSTSDDSEVKTKFSVVLEKIEQLPAVMTLAQLLQSHSNSPPSYASTLVDGRNPPAFRSPSPSTSRSRINLDVLRLIELTSRASAMLKSQNSVLLHNDPIVSILRTFGFLNHILVSAALSVVGYDDFPAAIARHASEFGSQMIILPWSRGATVLEEEEETKPTSGARGPFDGLFHRTASQGQTGAVVYPDFIRQVFLRSPTDVALFVDRGLNTQPSEGGAVQQLFLPFIGGIDDRLALTFLVQLCMKSGVRAKVVWIRKLGGVEEEKPVEADGGLLGPTAAIVQHLTTLNADTVYSPQTTETRLASDTADNLLWDRLAVPARPMSSSTVSARSRMTFTKEESAQPLHKIVELVDQESSKQPLGSSLIVMLGRSRRVSRATELQKLITSKGNYIGASVSKAVGDVGAALIASGTTASLLVFQAADSTN</sequence>
<evidence type="ECO:0000256" key="3">
    <source>
        <dbReference type="ARBA" id="ARBA00022692"/>
    </source>
</evidence>
<evidence type="ECO:0000256" key="5">
    <source>
        <dbReference type="ARBA" id="ARBA00023065"/>
    </source>
</evidence>
<keyword evidence="2" id="KW-0813">Transport</keyword>
<evidence type="ECO:0000256" key="8">
    <source>
        <dbReference type="SAM" id="Phobius"/>
    </source>
</evidence>
<evidence type="ECO:0000256" key="6">
    <source>
        <dbReference type="ARBA" id="ARBA00023136"/>
    </source>
</evidence>
<feature type="transmembrane region" description="Helical" evidence="8">
    <location>
        <begin position="160"/>
        <end position="181"/>
    </location>
</feature>
<feature type="transmembrane region" description="Helical" evidence="8">
    <location>
        <begin position="264"/>
        <end position="296"/>
    </location>
</feature>
<dbReference type="AlphaFoldDB" id="A0AAD7HBL7"/>
<evidence type="ECO:0000256" key="4">
    <source>
        <dbReference type="ARBA" id="ARBA00022989"/>
    </source>
</evidence>
<keyword evidence="3 8" id="KW-0812">Transmembrane</keyword>
<feature type="transmembrane region" description="Helical" evidence="8">
    <location>
        <begin position="410"/>
        <end position="432"/>
    </location>
</feature>
<feature type="compositionally biased region" description="Low complexity" evidence="7">
    <location>
        <begin position="511"/>
        <end position="521"/>
    </location>
</feature>
<keyword evidence="11" id="KW-1185">Reference proteome</keyword>
<comment type="caution">
    <text evidence="10">The sequence shown here is derived from an EMBL/GenBank/DDBJ whole genome shotgun (WGS) entry which is preliminary data.</text>
</comment>
<dbReference type="PANTHER" id="PTHR32468:SF0">
    <property type="entry name" value="K(+)_H(+) ANTIPORTER 1"/>
    <property type="match status" value="1"/>
</dbReference>
<dbReference type="PANTHER" id="PTHR32468">
    <property type="entry name" value="CATION/H + ANTIPORTER"/>
    <property type="match status" value="1"/>
</dbReference>
<accession>A0AAD7HBL7</accession>
<dbReference type="InterPro" id="IPR038770">
    <property type="entry name" value="Na+/solute_symporter_sf"/>
</dbReference>
<feature type="transmembrane region" description="Helical" evidence="8">
    <location>
        <begin position="193"/>
        <end position="217"/>
    </location>
</feature>
<keyword evidence="4 8" id="KW-1133">Transmembrane helix</keyword>
<evidence type="ECO:0000313" key="11">
    <source>
        <dbReference type="Proteomes" id="UP001215598"/>
    </source>
</evidence>
<keyword evidence="5" id="KW-0406">Ion transport</keyword>
<proteinExistence type="predicted"/>
<feature type="domain" description="Cation/H+ exchanger transmembrane" evidence="9">
    <location>
        <begin position="47"/>
        <end position="424"/>
    </location>
</feature>
<evidence type="ECO:0000256" key="2">
    <source>
        <dbReference type="ARBA" id="ARBA00022448"/>
    </source>
</evidence>
<dbReference type="GO" id="GO:1902600">
    <property type="term" value="P:proton transmembrane transport"/>
    <property type="evidence" value="ECO:0007669"/>
    <property type="project" value="InterPro"/>
</dbReference>
<evidence type="ECO:0000256" key="7">
    <source>
        <dbReference type="SAM" id="MobiDB-lite"/>
    </source>
</evidence>
<dbReference type="InterPro" id="IPR006153">
    <property type="entry name" value="Cation/H_exchanger_TM"/>
</dbReference>
<feature type="region of interest" description="Disordered" evidence="7">
    <location>
        <begin position="501"/>
        <end position="521"/>
    </location>
</feature>
<comment type="subcellular location">
    <subcellularLocation>
        <location evidence="1">Membrane</location>
        <topology evidence="1">Multi-pass membrane protein</topology>
    </subcellularLocation>
</comment>
<gene>
    <name evidence="10" type="ORF">B0H16DRAFT_1434054</name>
</gene>
<feature type="transmembrane region" description="Helical" evidence="8">
    <location>
        <begin position="60"/>
        <end position="78"/>
    </location>
</feature>
<dbReference type="Gene3D" id="1.20.1530.20">
    <property type="match status" value="1"/>
</dbReference>
<feature type="transmembrane region" description="Helical" evidence="8">
    <location>
        <begin position="316"/>
        <end position="337"/>
    </location>
</feature>
<reference evidence="10" key="1">
    <citation type="submission" date="2023-03" db="EMBL/GenBank/DDBJ databases">
        <title>Massive genome expansion in bonnet fungi (Mycena s.s.) driven by repeated elements and novel gene families across ecological guilds.</title>
        <authorList>
            <consortium name="Lawrence Berkeley National Laboratory"/>
            <person name="Harder C.B."/>
            <person name="Miyauchi S."/>
            <person name="Viragh M."/>
            <person name="Kuo A."/>
            <person name="Thoen E."/>
            <person name="Andreopoulos B."/>
            <person name="Lu D."/>
            <person name="Skrede I."/>
            <person name="Drula E."/>
            <person name="Henrissat B."/>
            <person name="Morin E."/>
            <person name="Kohler A."/>
            <person name="Barry K."/>
            <person name="LaButti K."/>
            <person name="Morin E."/>
            <person name="Salamov A."/>
            <person name="Lipzen A."/>
            <person name="Mereny Z."/>
            <person name="Hegedus B."/>
            <person name="Baldrian P."/>
            <person name="Stursova M."/>
            <person name="Weitz H."/>
            <person name="Taylor A."/>
            <person name="Grigoriev I.V."/>
            <person name="Nagy L.G."/>
            <person name="Martin F."/>
            <person name="Kauserud H."/>
        </authorList>
    </citation>
    <scope>NUCLEOTIDE SEQUENCE</scope>
    <source>
        <strain evidence="10">CBHHK182m</strain>
    </source>
</reference>
<dbReference type="EMBL" id="JARKIB010000283">
    <property type="protein sequence ID" value="KAJ7717033.1"/>
    <property type="molecule type" value="Genomic_DNA"/>
</dbReference>
<dbReference type="Pfam" id="PF00999">
    <property type="entry name" value="Na_H_Exchanger"/>
    <property type="match status" value="1"/>
</dbReference>
<protein>
    <submittedName>
        <fullName evidence="10">Sodium/hydrogen exchanger family-domain-containing protein</fullName>
    </submittedName>
</protein>
<evidence type="ECO:0000313" key="10">
    <source>
        <dbReference type="EMBL" id="KAJ7717033.1"/>
    </source>
</evidence>
<feature type="transmembrane region" description="Helical" evidence="8">
    <location>
        <begin position="344"/>
        <end position="370"/>
    </location>
</feature>
<feature type="transmembrane region" description="Helical" evidence="8">
    <location>
        <begin position="34"/>
        <end position="53"/>
    </location>
</feature>
<dbReference type="Proteomes" id="UP001215598">
    <property type="component" value="Unassembled WGS sequence"/>
</dbReference>
<evidence type="ECO:0000259" key="9">
    <source>
        <dbReference type="Pfam" id="PF00999"/>
    </source>
</evidence>
<name>A0AAD7HBL7_9AGAR</name>
<evidence type="ECO:0000256" key="1">
    <source>
        <dbReference type="ARBA" id="ARBA00004141"/>
    </source>
</evidence>
<feature type="transmembrane region" description="Helical" evidence="8">
    <location>
        <begin position="223"/>
        <end position="243"/>
    </location>
</feature>
<dbReference type="InterPro" id="IPR050794">
    <property type="entry name" value="CPA2_transporter"/>
</dbReference>
<feature type="transmembrane region" description="Helical" evidence="8">
    <location>
        <begin position="84"/>
        <end position="110"/>
    </location>
</feature>
<dbReference type="GO" id="GO:0016020">
    <property type="term" value="C:membrane"/>
    <property type="evidence" value="ECO:0007669"/>
    <property type="project" value="UniProtKB-SubCell"/>
</dbReference>
<feature type="transmembrane region" description="Helical" evidence="8">
    <location>
        <begin position="122"/>
        <end position="148"/>
    </location>
</feature>